<organism evidence="9 10">
    <name type="scientific">Fusarium sarcochroum</name>
    <dbReference type="NCBI Taxonomy" id="1208366"/>
    <lineage>
        <taxon>Eukaryota</taxon>
        <taxon>Fungi</taxon>
        <taxon>Dikarya</taxon>
        <taxon>Ascomycota</taxon>
        <taxon>Pezizomycotina</taxon>
        <taxon>Sordariomycetes</taxon>
        <taxon>Hypocreomycetidae</taxon>
        <taxon>Hypocreales</taxon>
        <taxon>Nectriaceae</taxon>
        <taxon>Fusarium</taxon>
        <taxon>Fusarium lateritium species complex</taxon>
    </lineage>
</organism>
<evidence type="ECO:0000256" key="5">
    <source>
        <dbReference type="ARBA" id="ARBA00023180"/>
    </source>
</evidence>
<proteinExistence type="predicted"/>
<feature type="transmembrane region" description="Helical" evidence="7">
    <location>
        <begin position="156"/>
        <end position="176"/>
    </location>
</feature>
<feature type="transmembrane region" description="Helical" evidence="7">
    <location>
        <begin position="227"/>
        <end position="249"/>
    </location>
</feature>
<evidence type="ECO:0000256" key="7">
    <source>
        <dbReference type="SAM" id="Phobius"/>
    </source>
</evidence>
<evidence type="ECO:0000256" key="4">
    <source>
        <dbReference type="ARBA" id="ARBA00023136"/>
    </source>
</evidence>
<evidence type="ECO:0000259" key="8">
    <source>
        <dbReference type="PROSITE" id="PS50850"/>
    </source>
</evidence>
<dbReference type="Proteomes" id="UP000622797">
    <property type="component" value="Unassembled WGS sequence"/>
</dbReference>
<dbReference type="InterPro" id="IPR011701">
    <property type="entry name" value="MFS"/>
</dbReference>
<evidence type="ECO:0000256" key="1">
    <source>
        <dbReference type="ARBA" id="ARBA00004141"/>
    </source>
</evidence>
<accession>A0A8H4SS96</accession>
<feature type="transmembrane region" description="Helical" evidence="7">
    <location>
        <begin position="196"/>
        <end position="215"/>
    </location>
</feature>
<keyword evidence="2 7" id="KW-0812">Transmembrane</keyword>
<gene>
    <name evidence="9" type="ORF">FSARC_14606</name>
</gene>
<evidence type="ECO:0000313" key="9">
    <source>
        <dbReference type="EMBL" id="KAF4944678.1"/>
    </source>
</evidence>
<comment type="subcellular location">
    <subcellularLocation>
        <location evidence="1">Membrane</location>
        <topology evidence="1">Multi-pass membrane protein</topology>
    </subcellularLocation>
</comment>
<keyword evidence="3 7" id="KW-1133">Transmembrane helix</keyword>
<dbReference type="SUPFAM" id="SSF103473">
    <property type="entry name" value="MFS general substrate transporter"/>
    <property type="match status" value="1"/>
</dbReference>
<sequence length="344" mass="37709">MIRRISRLPSSQNGPESNVRSEILMTPYNHQIVFIGTIFGTLIRRLLTNNSLKHPEEESGFDLSLATSAWQYLSRGSSDRSSEASRSSGDAPDNGFEIESNYDDTASSTDHRADADSPGRNTQQNFNHDCFETVIVHWYGRDDLANPINWSKRKKAVVFFIINYTTFTVYMASAIYTPAQDDIQEIFGLSTSVASLGLAIFILGYGTGSLVFAPLSEIPRVGRNAPYLITLVIFILISAPTALSSSFAAMMVLRFLQGFFGSPILSTGGASLSDISDTRARPFALYIWAVFAFAGPSVGAVIAGYSIPHLGWRWSLWEIMIGVGPAVILHMRPTSLPKTDSIVS</sequence>
<dbReference type="GO" id="GO:1990961">
    <property type="term" value="P:xenobiotic detoxification by transmembrane export across the plasma membrane"/>
    <property type="evidence" value="ECO:0007669"/>
    <property type="project" value="TreeGrafter"/>
</dbReference>
<comment type="caution">
    <text evidence="9">The sequence shown here is derived from an EMBL/GenBank/DDBJ whole genome shotgun (WGS) entry which is preliminary data.</text>
</comment>
<feature type="transmembrane region" description="Helical" evidence="7">
    <location>
        <begin position="314"/>
        <end position="331"/>
    </location>
</feature>
<evidence type="ECO:0000256" key="6">
    <source>
        <dbReference type="SAM" id="MobiDB-lite"/>
    </source>
</evidence>
<keyword evidence="5" id="KW-0325">Glycoprotein</keyword>
<dbReference type="PROSITE" id="PS50850">
    <property type="entry name" value="MFS"/>
    <property type="match status" value="1"/>
</dbReference>
<feature type="region of interest" description="Disordered" evidence="6">
    <location>
        <begin position="78"/>
        <end position="124"/>
    </location>
</feature>
<dbReference type="GO" id="GO:0015244">
    <property type="term" value="F:fluconazole transmembrane transporter activity"/>
    <property type="evidence" value="ECO:0007669"/>
    <property type="project" value="TreeGrafter"/>
</dbReference>
<keyword evidence="4 7" id="KW-0472">Membrane</keyword>
<dbReference type="PANTHER" id="PTHR23502:SF23">
    <property type="entry name" value="FLUCONAZOLE RESISTANCE PROTEIN 1"/>
    <property type="match status" value="1"/>
</dbReference>
<reference evidence="9" key="1">
    <citation type="journal article" date="2020" name="BMC Genomics">
        <title>Correction to: Identification and distribution of gene clusters required for synthesis of sphingolipid metabolism inhibitors in diverse species of the filamentous fungus Fusarium.</title>
        <authorList>
            <person name="Kim H.S."/>
            <person name="Lohmar J.M."/>
            <person name="Busman M."/>
            <person name="Brown D.W."/>
            <person name="Naumann T.A."/>
            <person name="Divon H.H."/>
            <person name="Lysoe E."/>
            <person name="Uhlig S."/>
            <person name="Proctor R.H."/>
        </authorList>
    </citation>
    <scope>NUCLEOTIDE SEQUENCE</scope>
    <source>
        <strain evidence="9">NRRL 20472</strain>
    </source>
</reference>
<dbReference type="Pfam" id="PF07690">
    <property type="entry name" value="MFS_1"/>
    <property type="match status" value="1"/>
</dbReference>
<protein>
    <recommendedName>
        <fullName evidence="8">Major facilitator superfamily (MFS) profile domain-containing protein</fullName>
    </recommendedName>
</protein>
<dbReference type="Gene3D" id="1.20.1250.20">
    <property type="entry name" value="MFS general substrate transporter like domains"/>
    <property type="match status" value="1"/>
</dbReference>
<dbReference type="GO" id="GO:0005886">
    <property type="term" value="C:plasma membrane"/>
    <property type="evidence" value="ECO:0007669"/>
    <property type="project" value="TreeGrafter"/>
</dbReference>
<evidence type="ECO:0000256" key="3">
    <source>
        <dbReference type="ARBA" id="ARBA00022989"/>
    </source>
</evidence>
<dbReference type="InterPro" id="IPR036259">
    <property type="entry name" value="MFS_trans_sf"/>
</dbReference>
<feature type="transmembrane region" description="Helical" evidence="7">
    <location>
        <begin position="285"/>
        <end position="308"/>
    </location>
</feature>
<evidence type="ECO:0000256" key="2">
    <source>
        <dbReference type="ARBA" id="ARBA00022692"/>
    </source>
</evidence>
<dbReference type="InterPro" id="IPR020846">
    <property type="entry name" value="MFS_dom"/>
</dbReference>
<reference evidence="9" key="2">
    <citation type="submission" date="2020-05" db="EMBL/GenBank/DDBJ databases">
        <authorList>
            <person name="Kim H.-S."/>
            <person name="Proctor R.H."/>
            <person name="Brown D.W."/>
        </authorList>
    </citation>
    <scope>NUCLEOTIDE SEQUENCE</scope>
    <source>
        <strain evidence="9">NRRL 20472</strain>
    </source>
</reference>
<keyword evidence="10" id="KW-1185">Reference proteome</keyword>
<dbReference type="AlphaFoldDB" id="A0A8H4SS96"/>
<dbReference type="PANTHER" id="PTHR23502">
    <property type="entry name" value="MAJOR FACILITATOR SUPERFAMILY"/>
    <property type="match status" value="1"/>
</dbReference>
<name>A0A8H4SS96_9HYPO</name>
<feature type="domain" description="Major facilitator superfamily (MFS) profile" evidence="8">
    <location>
        <begin position="158"/>
        <end position="344"/>
    </location>
</feature>
<dbReference type="EMBL" id="JABEXW010001301">
    <property type="protein sequence ID" value="KAF4944678.1"/>
    <property type="molecule type" value="Genomic_DNA"/>
</dbReference>
<evidence type="ECO:0000313" key="10">
    <source>
        <dbReference type="Proteomes" id="UP000622797"/>
    </source>
</evidence>
<dbReference type="OrthoDB" id="3357846at2759"/>